<dbReference type="AlphaFoldDB" id="A0AB34GG48"/>
<evidence type="ECO:0000313" key="4">
    <source>
        <dbReference type="Proteomes" id="UP001159641"/>
    </source>
</evidence>
<feature type="region of interest" description="Disordered" evidence="1">
    <location>
        <begin position="118"/>
        <end position="166"/>
    </location>
</feature>
<proteinExistence type="predicted"/>
<feature type="compositionally biased region" description="Basic residues" evidence="1">
    <location>
        <begin position="63"/>
        <end position="76"/>
    </location>
</feature>
<feature type="compositionally biased region" description="Pro residues" evidence="1">
    <location>
        <begin position="289"/>
        <end position="305"/>
    </location>
</feature>
<protein>
    <submittedName>
        <fullName evidence="3">Uncharacterized protein</fullName>
    </submittedName>
</protein>
<feature type="compositionally biased region" description="Basic residues" evidence="1">
    <location>
        <begin position="141"/>
        <end position="151"/>
    </location>
</feature>
<feature type="compositionally biased region" description="Basic and acidic residues" evidence="1">
    <location>
        <begin position="24"/>
        <end position="47"/>
    </location>
</feature>
<evidence type="ECO:0000256" key="1">
    <source>
        <dbReference type="SAM" id="MobiDB-lite"/>
    </source>
</evidence>
<organism evidence="3 4">
    <name type="scientific">Eschrichtius robustus</name>
    <name type="common">California gray whale</name>
    <name type="synonym">Eschrichtius gibbosus</name>
    <dbReference type="NCBI Taxonomy" id="9764"/>
    <lineage>
        <taxon>Eukaryota</taxon>
        <taxon>Metazoa</taxon>
        <taxon>Chordata</taxon>
        <taxon>Craniata</taxon>
        <taxon>Vertebrata</taxon>
        <taxon>Euteleostomi</taxon>
        <taxon>Mammalia</taxon>
        <taxon>Eutheria</taxon>
        <taxon>Laurasiatheria</taxon>
        <taxon>Artiodactyla</taxon>
        <taxon>Whippomorpha</taxon>
        <taxon>Cetacea</taxon>
        <taxon>Mysticeti</taxon>
        <taxon>Eschrichtiidae</taxon>
        <taxon>Eschrichtius</taxon>
    </lineage>
</organism>
<feature type="region of interest" description="Disordered" evidence="1">
    <location>
        <begin position="207"/>
        <end position="335"/>
    </location>
</feature>
<sequence>MQGTRVRALVWEDRTCRGATGPRRGREAPGRSGDGPERRKRPPEGAARRAGQAAAGGLGRGRDARRRGGGSHRLRLLRALLSQPPPPPDGGAGSPRRRLGAAGWGVSATAAAVAAAQPAAAPGPVPPGTPGAASQPWSQARGRRRRRRRRSWAGGCGWKMAPSGPGSVRRRCRRVLYWIPVVFISLLLGWSYYAYAIQLCIGECAPARARPSPRPRRAGPATQRPLRSPLAPSAAHSTVPGRGDAERAAPRARSPHPAARRVPGAANWLLLGRRRGRKQPRGSLLPLALPSPSPRNSPVTVPPPPRRSRSPATPALGRTAPGTTAVSAAPASAEG</sequence>
<feature type="region of interest" description="Disordered" evidence="1">
    <location>
        <begin position="1"/>
        <end position="99"/>
    </location>
</feature>
<feature type="transmembrane region" description="Helical" evidence="2">
    <location>
        <begin position="175"/>
        <end position="195"/>
    </location>
</feature>
<keyword evidence="2" id="KW-0472">Membrane</keyword>
<reference evidence="3 4" key="1">
    <citation type="submission" date="2022-11" db="EMBL/GenBank/DDBJ databases">
        <title>Whole genome sequence of Eschrichtius robustus ER-17-0199.</title>
        <authorList>
            <person name="Bruniche-Olsen A."/>
            <person name="Black A.N."/>
            <person name="Fields C.J."/>
            <person name="Walden K."/>
            <person name="Dewoody J.A."/>
        </authorList>
    </citation>
    <scope>NUCLEOTIDE SEQUENCE [LARGE SCALE GENOMIC DNA]</scope>
    <source>
        <strain evidence="3">ER-17-0199</strain>
        <tissue evidence="3">Blubber</tissue>
    </source>
</reference>
<gene>
    <name evidence="3" type="ORF">J1605_001204</name>
</gene>
<evidence type="ECO:0000256" key="2">
    <source>
        <dbReference type="SAM" id="Phobius"/>
    </source>
</evidence>
<keyword evidence="2" id="KW-0812">Transmembrane</keyword>
<feature type="compositionally biased region" description="Low complexity" evidence="1">
    <location>
        <begin position="251"/>
        <end position="263"/>
    </location>
</feature>
<keyword evidence="2" id="KW-1133">Transmembrane helix</keyword>
<dbReference type="Proteomes" id="UP001159641">
    <property type="component" value="Unassembled WGS sequence"/>
</dbReference>
<comment type="caution">
    <text evidence="3">The sequence shown here is derived from an EMBL/GenBank/DDBJ whole genome shotgun (WGS) entry which is preliminary data.</text>
</comment>
<name>A0AB34GG48_ESCRO</name>
<evidence type="ECO:0000313" key="3">
    <source>
        <dbReference type="EMBL" id="KAJ8777745.1"/>
    </source>
</evidence>
<accession>A0AB34GG48</accession>
<dbReference type="EMBL" id="JAIQCJ010002298">
    <property type="protein sequence ID" value="KAJ8777745.1"/>
    <property type="molecule type" value="Genomic_DNA"/>
</dbReference>
<keyword evidence="4" id="KW-1185">Reference proteome</keyword>